<accession>A0A9X3MV96</accession>
<comment type="caution">
    <text evidence="2">The sequence shown here is derived from an EMBL/GenBank/DDBJ whole genome shotgun (WGS) entry which is preliminary data.</text>
</comment>
<protein>
    <recommendedName>
        <fullName evidence="4">Calcium-binding protein</fullName>
    </recommendedName>
</protein>
<dbReference type="Proteomes" id="UP001149140">
    <property type="component" value="Unassembled WGS sequence"/>
</dbReference>
<evidence type="ECO:0000313" key="3">
    <source>
        <dbReference type="Proteomes" id="UP001149140"/>
    </source>
</evidence>
<feature type="signal peptide" evidence="1">
    <location>
        <begin position="1"/>
        <end position="25"/>
    </location>
</feature>
<evidence type="ECO:0008006" key="4">
    <source>
        <dbReference type="Google" id="ProtNLM"/>
    </source>
</evidence>
<evidence type="ECO:0000256" key="1">
    <source>
        <dbReference type="SAM" id="SignalP"/>
    </source>
</evidence>
<name>A0A9X3MV96_9ACTN</name>
<reference evidence="2" key="1">
    <citation type="submission" date="2022-10" db="EMBL/GenBank/DDBJ databases">
        <title>The WGS of Solirubrobacter ginsenosidimutans DSM 21036.</title>
        <authorList>
            <person name="Jiang Z."/>
        </authorList>
    </citation>
    <scope>NUCLEOTIDE SEQUENCE</scope>
    <source>
        <strain evidence="2">DSM 21036</strain>
    </source>
</reference>
<gene>
    <name evidence="2" type="ORF">OM076_23620</name>
</gene>
<proteinExistence type="predicted"/>
<dbReference type="AlphaFoldDB" id="A0A9X3MV96"/>
<sequence length="255" mass="26321">MNSRILLGALVGATALVAIPSAADAAATCSYSPSTRTMTATYSAGDSALTVRNGQFLQISENGVSFRNCGAATAANTDSVVVRGPSGQGAAQQTTTIDERSGGDFAESNPKLHFTVFTGTNDRLVIREGGFLDAMHLMDQSGLALGPAIDLDYDGDIDIRMTTGSDSIVQVNGGGGADFIDATSVRTYHTVQVGEAGNDALLGGHLSDSFDGGPDQDTIRAKDGIAESVKGGTQVDDGTFDFNLDQLNSIERPGF</sequence>
<keyword evidence="3" id="KW-1185">Reference proteome</keyword>
<dbReference type="EMBL" id="JAPDOD010000024">
    <property type="protein sequence ID" value="MDA0163284.1"/>
    <property type="molecule type" value="Genomic_DNA"/>
</dbReference>
<keyword evidence="1" id="KW-0732">Signal</keyword>
<organism evidence="2 3">
    <name type="scientific">Solirubrobacter ginsenosidimutans</name>
    <dbReference type="NCBI Taxonomy" id="490573"/>
    <lineage>
        <taxon>Bacteria</taxon>
        <taxon>Bacillati</taxon>
        <taxon>Actinomycetota</taxon>
        <taxon>Thermoleophilia</taxon>
        <taxon>Solirubrobacterales</taxon>
        <taxon>Solirubrobacteraceae</taxon>
        <taxon>Solirubrobacter</taxon>
    </lineage>
</organism>
<dbReference type="RefSeq" id="WP_270042527.1">
    <property type="nucleotide sequence ID" value="NZ_JAPDOD010000024.1"/>
</dbReference>
<feature type="chain" id="PRO_5040805048" description="Calcium-binding protein" evidence="1">
    <location>
        <begin position="26"/>
        <end position="255"/>
    </location>
</feature>
<evidence type="ECO:0000313" key="2">
    <source>
        <dbReference type="EMBL" id="MDA0163284.1"/>
    </source>
</evidence>